<dbReference type="Proteomes" id="UP001163047">
    <property type="component" value="Segment"/>
</dbReference>
<keyword evidence="2" id="KW-1185">Reference proteome</keyword>
<dbReference type="EMBL" id="ON755176">
    <property type="protein sequence ID" value="UZT29416.1"/>
    <property type="molecule type" value="Genomic_DNA"/>
</dbReference>
<organism evidence="1 2">
    <name type="scientific">Klebsiella phage KYP</name>
    <dbReference type="NCBI Taxonomy" id="2961977"/>
    <lineage>
        <taxon>Viruses</taxon>
        <taxon>Duplodnaviria</taxon>
        <taxon>Heunggongvirae</taxon>
        <taxon>Uroviricota</taxon>
        <taxon>Caudoviricetes</taxon>
        <taxon>Autographivirales</taxon>
        <taxon>Autonotataviridae</taxon>
        <taxon>Melnykvirinae</taxon>
        <taxon>Cullenvirus</taxon>
        <taxon>Cullenvirus KYP</taxon>
    </lineage>
</organism>
<sequence length="103" mass="11940">MAITKISFLAQYVCLQEIERLHFVPEIRDTVTIVEVARVDKTEHTEFVLGPGPCGKTVDKLDVRFQEHDIVIIQYHDDGTLKEFPYQRKDVLGRLTIERSVLQ</sequence>
<dbReference type="InterPro" id="IPR058006">
    <property type="entry name" value="1.05"/>
</dbReference>
<proteinExistence type="predicted"/>
<dbReference type="Pfam" id="PF25755">
    <property type="entry name" value="Phage_T3_1_05"/>
    <property type="match status" value="1"/>
</dbReference>
<reference evidence="1" key="1">
    <citation type="submission" date="2022-06" db="EMBL/GenBank/DDBJ databases">
        <authorList>
            <person name="Wang S."/>
            <person name="Li X."/>
            <person name="Zhang F."/>
            <person name="Chen Y."/>
            <person name="Duan X."/>
            <person name="Mirmiran S.D."/>
            <person name="Li X."/>
            <person name="Qian P."/>
        </authorList>
    </citation>
    <scope>NUCLEOTIDE SEQUENCE</scope>
</reference>
<evidence type="ECO:0000313" key="1">
    <source>
        <dbReference type="EMBL" id="UZT29416.1"/>
    </source>
</evidence>
<evidence type="ECO:0000313" key="2">
    <source>
        <dbReference type="Proteomes" id="UP001163047"/>
    </source>
</evidence>
<accession>A0A9E8K1K5</accession>
<protein>
    <submittedName>
        <fullName evidence="1">Uncharacterized protein</fullName>
    </submittedName>
</protein>
<name>A0A9E8K1K5_9CAUD</name>